<dbReference type="RefSeq" id="WP_159443607.1">
    <property type="nucleotide sequence ID" value="NZ_FUWX01000013.1"/>
</dbReference>
<protein>
    <submittedName>
        <fullName evidence="8">Diguanylate cyclase (GGDEF) domain-containing protein</fullName>
    </submittedName>
</protein>
<dbReference type="Gene3D" id="3.30.450.20">
    <property type="entry name" value="PAS domain"/>
    <property type="match status" value="1"/>
</dbReference>
<reference evidence="8 9" key="1">
    <citation type="submission" date="2017-02" db="EMBL/GenBank/DDBJ databases">
        <authorList>
            <person name="Peterson S.W."/>
        </authorList>
    </citation>
    <scope>NUCLEOTIDE SEQUENCE [LARGE SCALE GENOMIC DNA]</scope>
    <source>
        <strain evidence="8 9">ATCC 700028</strain>
    </source>
</reference>
<dbReference type="PANTHER" id="PTHR46663:SF2">
    <property type="entry name" value="GGDEF DOMAIN-CONTAINING PROTEIN"/>
    <property type="match status" value="1"/>
</dbReference>
<keyword evidence="2" id="KW-1003">Cell membrane</keyword>
<dbReference type="SMART" id="SM00267">
    <property type="entry name" value="GGDEF"/>
    <property type="match status" value="1"/>
</dbReference>
<dbReference type="OrthoDB" id="353812at2"/>
<dbReference type="EMBL" id="FUWX01000013">
    <property type="protein sequence ID" value="SJZ88088.1"/>
    <property type="molecule type" value="Genomic_DNA"/>
</dbReference>
<keyword evidence="4 6" id="KW-1133">Transmembrane helix</keyword>
<dbReference type="InterPro" id="IPR033479">
    <property type="entry name" value="dCache_1"/>
</dbReference>
<dbReference type="Gene3D" id="3.30.70.270">
    <property type="match status" value="1"/>
</dbReference>
<dbReference type="SUPFAM" id="SSF55073">
    <property type="entry name" value="Nucleotide cyclase"/>
    <property type="match status" value="1"/>
</dbReference>
<evidence type="ECO:0000256" key="3">
    <source>
        <dbReference type="ARBA" id="ARBA00022692"/>
    </source>
</evidence>
<evidence type="ECO:0000313" key="9">
    <source>
        <dbReference type="Proteomes" id="UP000191153"/>
    </source>
</evidence>
<feature type="transmembrane region" description="Helical" evidence="6">
    <location>
        <begin position="20"/>
        <end position="40"/>
    </location>
</feature>
<keyword evidence="5 6" id="KW-0472">Membrane</keyword>
<dbReference type="GO" id="GO:0005886">
    <property type="term" value="C:plasma membrane"/>
    <property type="evidence" value="ECO:0007669"/>
    <property type="project" value="UniProtKB-SubCell"/>
</dbReference>
<evidence type="ECO:0000256" key="5">
    <source>
        <dbReference type="ARBA" id="ARBA00023136"/>
    </source>
</evidence>
<feature type="transmembrane region" description="Helical" evidence="6">
    <location>
        <begin position="283"/>
        <end position="305"/>
    </location>
</feature>
<evidence type="ECO:0000256" key="2">
    <source>
        <dbReference type="ARBA" id="ARBA00022475"/>
    </source>
</evidence>
<dbReference type="PANTHER" id="PTHR46663">
    <property type="entry name" value="DIGUANYLATE CYCLASE DGCT-RELATED"/>
    <property type="match status" value="1"/>
</dbReference>
<dbReference type="AlphaFoldDB" id="A0A1T4PB86"/>
<dbReference type="InterPro" id="IPR043128">
    <property type="entry name" value="Rev_trsase/Diguanyl_cyclase"/>
</dbReference>
<evidence type="ECO:0000256" key="1">
    <source>
        <dbReference type="ARBA" id="ARBA00004651"/>
    </source>
</evidence>
<dbReference type="Proteomes" id="UP000191153">
    <property type="component" value="Unassembled WGS sequence"/>
</dbReference>
<dbReference type="InterPro" id="IPR052163">
    <property type="entry name" value="DGC-Regulatory_Protein"/>
</dbReference>
<dbReference type="PROSITE" id="PS50887">
    <property type="entry name" value="GGDEF"/>
    <property type="match status" value="1"/>
</dbReference>
<evidence type="ECO:0000256" key="4">
    <source>
        <dbReference type="ARBA" id="ARBA00022989"/>
    </source>
</evidence>
<dbReference type="Pfam" id="PF00990">
    <property type="entry name" value="GGDEF"/>
    <property type="match status" value="1"/>
</dbReference>
<dbReference type="Pfam" id="PF02743">
    <property type="entry name" value="dCache_1"/>
    <property type="match status" value="1"/>
</dbReference>
<name>A0A1T4PB86_9FUSO</name>
<dbReference type="STRING" id="180163.SAMN02745174_01833"/>
<dbReference type="InterPro" id="IPR029787">
    <property type="entry name" value="Nucleotide_cyclase"/>
</dbReference>
<organism evidence="8 9">
    <name type="scientific">Cetobacterium ceti</name>
    <dbReference type="NCBI Taxonomy" id="180163"/>
    <lineage>
        <taxon>Bacteria</taxon>
        <taxon>Fusobacteriati</taxon>
        <taxon>Fusobacteriota</taxon>
        <taxon>Fusobacteriia</taxon>
        <taxon>Fusobacteriales</taxon>
        <taxon>Fusobacteriaceae</taxon>
        <taxon>Cetobacterium</taxon>
    </lineage>
</organism>
<sequence>MKYNNKNLLQKKIIKRIFQFSFIFLIGILISDFVFSSVSIEKELKKIAIQTSVKNEEAIEEIINKYKSLLEAMAHDPNFTDKKFSMEKRIHNALPYDESMGLEAIGISNSKGDIYLTSENIIKANRLRKYFQNCLNKKKVIISSVISSKVSSKKVYIICVPVLDKRGSISSILCGIINFEEIQNMIETENKVFYSFILNKNFKLLAHSFNKNRIGKNLFDFNEVYFNKNNKNIKNNIKNNSTGSFYSYSPKNLTIYFTTYNHIKNTNWVIFTKININKYLESIVVLFITKIIITCILFVVIIKLLNNQIKKKITPVDEFLTAASNITKSNISNSTELSKVFKYSKLAFEDPITNTLRREIFLIQGEELLKSVDTFLNTLLLFIDLDNLKGINDYLGHEYGDKAILEFSIKIKIFLNKYDFIISRFGGDEFLVLIENLTKNDLEYIRDNINKALTGELVSENKIQRYSASIGGAIYNLKNNYSLNILINYADSALYVSKSKGKNCITYYNF</sequence>
<gene>
    <name evidence="8" type="ORF">SAMN02745174_01833</name>
</gene>
<evidence type="ECO:0000313" key="8">
    <source>
        <dbReference type="EMBL" id="SJZ88088.1"/>
    </source>
</evidence>
<dbReference type="CDD" id="cd01949">
    <property type="entry name" value="GGDEF"/>
    <property type="match status" value="1"/>
</dbReference>
<dbReference type="NCBIfam" id="TIGR00254">
    <property type="entry name" value="GGDEF"/>
    <property type="match status" value="1"/>
</dbReference>
<dbReference type="InterPro" id="IPR000160">
    <property type="entry name" value="GGDEF_dom"/>
</dbReference>
<evidence type="ECO:0000259" key="7">
    <source>
        <dbReference type="PROSITE" id="PS50887"/>
    </source>
</evidence>
<feature type="domain" description="GGDEF" evidence="7">
    <location>
        <begin position="376"/>
        <end position="510"/>
    </location>
</feature>
<comment type="subcellular location">
    <subcellularLocation>
        <location evidence="1">Cell membrane</location>
        <topology evidence="1">Multi-pass membrane protein</topology>
    </subcellularLocation>
</comment>
<evidence type="ECO:0000256" key="6">
    <source>
        <dbReference type="SAM" id="Phobius"/>
    </source>
</evidence>
<accession>A0A1T4PB86</accession>
<keyword evidence="3 6" id="KW-0812">Transmembrane</keyword>
<proteinExistence type="predicted"/>
<keyword evidence="9" id="KW-1185">Reference proteome</keyword>